<evidence type="ECO:0000313" key="6">
    <source>
        <dbReference type="Proteomes" id="UP000242415"/>
    </source>
</evidence>
<dbReference type="GO" id="GO:0005975">
    <property type="term" value="P:carbohydrate metabolic process"/>
    <property type="evidence" value="ECO:0007669"/>
    <property type="project" value="UniProtKB-ARBA"/>
</dbReference>
<evidence type="ECO:0000256" key="2">
    <source>
        <dbReference type="SAM" id="MobiDB-lite"/>
    </source>
</evidence>
<dbReference type="CDD" id="cd00146">
    <property type="entry name" value="PKD"/>
    <property type="match status" value="1"/>
</dbReference>
<feature type="domain" description="PKD" evidence="4">
    <location>
        <begin position="474"/>
        <end position="558"/>
    </location>
</feature>
<dbReference type="InterPro" id="IPR013783">
    <property type="entry name" value="Ig-like_fold"/>
</dbReference>
<dbReference type="Pfam" id="PF18911">
    <property type="entry name" value="PKD_4"/>
    <property type="match status" value="1"/>
</dbReference>
<name>A0A1H3LQ14_9ACTN</name>
<gene>
    <name evidence="5" type="ORF">SAMN05444365_10339</name>
</gene>
<dbReference type="SUPFAM" id="SSF50952">
    <property type="entry name" value="Soluble quinoprotein glucose dehydrogenase"/>
    <property type="match status" value="1"/>
</dbReference>
<dbReference type="Pfam" id="PF13517">
    <property type="entry name" value="FG-GAP_3"/>
    <property type="match status" value="2"/>
</dbReference>
<dbReference type="Gene3D" id="2.60.40.10">
    <property type="entry name" value="Immunoglobulins"/>
    <property type="match status" value="1"/>
</dbReference>
<feature type="chain" id="PRO_5017426239" evidence="3">
    <location>
        <begin position="32"/>
        <end position="1003"/>
    </location>
</feature>
<dbReference type="InterPro" id="IPR028994">
    <property type="entry name" value="Integrin_alpha_N"/>
</dbReference>
<dbReference type="EMBL" id="FNPH01000003">
    <property type="protein sequence ID" value="SDY66416.1"/>
    <property type="molecule type" value="Genomic_DNA"/>
</dbReference>
<protein>
    <submittedName>
        <fullName evidence="5">Glucose/arabinose dehydrogenase, beta-propeller fold</fullName>
    </submittedName>
</protein>
<dbReference type="InterPro" id="IPR011041">
    <property type="entry name" value="Quinoprot_gluc/sorb_DH_b-prop"/>
</dbReference>
<feature type="signal peptide" evidence="3">
    <location>
        <begin position="1"/>
        <end position="31"/>
    </location>
</feature>
<dbReference type="SUPFAM" id="SSF49299">
    <property type="entry name" value="PKD domain"/>
    <property type="match status" value="1"/>
</dbReference>
<dbReference type="Pfam" id="PF07995">
    <property type="entry name" value="GSDH"/>
    <property type="match status" value="2"/>
</dbReference>
<dbReference type="RefSeq" id="WP_091554747.1">
    <property type="nucleotide sequence ID" value="NZ_FNPH01000003.1"/>
</dbReference>
<dbReference type="Gene3D" id="2.120.10.30">
    <property type="entry name" value="TolB, C-terminal domain"/>
    <property type="match status" value="1"/>
</dbReference>
<feature type="region of interest" description="Disordered" evidence="2">
    <location>
        <begin position="212"/>
        <end position="252"/>
    </location>
</feature>
<organism evidence="5 6">
    <name type="scientific">Micromonospora pattaloongensis</name>
    <dbReference type="NCBI Taxonomy" id="405436"/>
    <lineage>
        <taxon>Bacteria</taxon>
        <taxon>Bacillati</taxon>
        <taxon>Actinomycetota</taxon>
        <taxon>Actinomycetes</taxon>
        <taxon>Micromonosporales</taxon>
        <taxon>Micromonosporaceae</taxon>
        <taxon>Micromonospora</taxon>
    </lineage>
</organism>
<keyword evidence="6" id="KW-1185">Reference proteome</keyword>
<dbReference type="InterPro" id="IPR000601">
    <property type="entry name" value="PKD_dom"/>
</dbReference>
<dbReference type="InterPro" id="IPR022409">
    <property type="entry name" value="PKD/Chitinase_dom"/>
</dbReference>
<evidence type="ECO:0000313" key="5">
    <source>
        <dbReference type="EMBL" id="SDY66416.1"/>
    </source>
</evidence>
<dbReference type="PROSITE" id="PS51318">
    <property type="entry name" value="TAT"/>
    <property type="match status" value="1"/>
</dbReference>
<dbReference type="InterPro" id="IPR011042">
    <property type="entry name" value="6-blade_b-propeller_TolB-like"/>
</dbReference>
<accession>A0A1H3LQ14</accession>
<evidence type="ECO:0000256" key="3">
    <source>
        <dbReference type="SAM" id="SignalP"/>
    </source>
</evidence>
<sequence>MSHRRHVLRSLLAGALLAALLVSPDARPAAAATVPSGFQEQIVFRGLTQPTNIEFAPDGRVFVAEKAGRIKVFDTLADSTPTLFADLSANVHNQWDRGLLGLALAPNFPLDPWVYVLYTYDAPPGRTAPVWNDVCANANNGNCVVTGRLSRLRADGNVMSGTEQTLIHDWCQQFPSHSIGDLRFGPDGALYVSAGDGASFSAVDYGQLGSPHNPCADPPGGSAGPMTPPAAEGGALRSQDVRTGADPTGLDGTVLRLNPETGAAMAGNPLMGSADPNTRRIVGTGLRNPFRFTVRPGTDELWLGDVGWSTWEEVNRLVAPTSGVTNFGWPCYEGAARMASYDNANLSICENLYAAGGVTAPYRAYQHSAKVVPGEACPSGGSSTAGLAFYPTVGGPYPAAYHGALFFSDYSRTCIWAMKPSSPGGLPSPSNVETFVSGAAGPIDLAVGPGGELYYVDIGGTVRRIRYFAGNRPPTAAISADRTAGQVPLTVEFDGTGSVDPDAADQGRLSYAWDFTNDGTVDATTATAQHTYTAQGSYTAKLTVTDTLGASDTATVTIAPGNSAPTAEIATPAESLTWAVGDEVSFSGSATDPQQGRLPASALSWQLRMQHCAVTGECHTHFVREWSGVADGSFTAPDHEYPSHLELVLTATDAQGLTGTTVRRLDPKTVTLTFASQPAGRQLSVGPTTGAAPFTTTVIQGSTNTISAPSPQSAGGNTYTFSGWSDGGAQTHVITAPTAPATYTAHYRNSTGDQPGDFSGDGRPDVLSRQSSSGALYLYTGNGTAVTGPVQLGTGWNSMDAIVRPGDFDRDGHGDVLARETATGAAWLYPGTGSGLRARVRVGTGWNGLREITPIGDLDRDGYPDLLAADPAGALYLYPGRGNGFAARVQVGTSGWNAMDELVGAGDFNRDGFPDMLARERATGALFLYPGRQRALGPRTRIGTGWGGLRDLVGVGDFDGDGYRDVVGIAQSSADLLLYRGRGNGLVGPTRIGTGWGAMRPLL</sequence>
<proteinExistence type="predicted"/>
<dbReference type="InterPro" id="IPR035986">
    <property type="entry name" value="PKD_dom_sf"/>
</dbReference>
<dbReference type="InterPro" id="IPR006311">
    <property type="entry name" value="TAT_signal"/>
</dbReference>
<dbReference type="PROSITE" id="PS50093">
    <property type="entry name" value="PKD"/>
    <property type="match status" value="1"/>
</dbReference>
<dbReference type="SMART" id="SM00089">
    <property type="entry name" value="PKD"/>
    <property type="match status" value="1"/>
</dbReference>
<dbReference type="STRING" id="405436.SAMN05444365_10339"/>
<evidence type="ECO:0000256" key="1">
    <source>
        <dbReference type="ARBA" id="ARBA00022729"/>
    </source>
</evidence>
<dbReference type="AlphaFoldDB" id="A0A1H3LQ14"/>
<dbReference type="PANTHER" id="PTHR19328:SF13">
    <property type="entry name" value="HIPL1 PROTEIN"/>
    <property type="match status" value="1"/>
</dbReference>
<dbReference type="Gene3D" id="2.130.10.130">
    <property type="entry name" value="Integrin alpha, N-terminal"/>
    <property type="match status" value="2"/>
</dbReference>
<dbReference type="PANTHER" id="PTHR19328">
    <property type="entry name" value="HEDGEHOG-INTERACTING PROTEIN"/>
    <property type="match status" value="1"/>
</dbReference>
<dbReference type="InterPro" id="IPR012938">
    <property type="entry name" value="Glc/Sorbosone_DH"/>
</dbReference>
<evidence type="ECO:0000259" key="4">
    <source>
        <dbReference type="PROSITE" id="PS50093"/>
    </source>
</evidence>
<dbReference type="OrthoDB" id="159306at2"/>
<keyword evidence="1 3" id="KW-0732">Signal</keyword>
<dbReference type="InterPro" id="IPR013517">
    <property type="entry name" value="FG-GAP"/>
</dbReference>
<dbReference type="SUPFAM" id="SSF69318">
    <property type="entry name" value="Integrin alpha N-terminal domain"/>
    <property type="match status" value="1"/>
</dbReference>
<reference evidence="6" key="1">
    <citation type="submission" date="2016-10" db="EMBL/GenBank/DDBJ databases">
        <authorList>
            <person name="Varghese N."/>
            <person name="Submissions S."/>
        </authorList>
    </citation>
    <scope>NUCLEOTIDE SEQUENCE [LARGE SCALE GENOMIC DNA]</scope>
    <source>
        <strain evidence="6">DSM 45245</strain>
    </source>
</reference>
<dbReference type="Proteomes" id="UP000242415">
    <property type="component" value="Unassembled WGS sequence"/>
</dbReference>
<feature type="region of interest" description="Disordered" evidence="2">
    <location>
        <begin position="747"/>
        <end position="766"/>
    </location>
</feature>